<dbReference type="PANTHER" id="PTHR24026">
    <property type="entry name" value="FAT ATYPICAL CADHERIN-RELATED"/>
    <property type="match status" value="1"/>
</dbReference>
<dbReference type="SUPFAM" id="SSF50969">
    <property type="entry name" value="YVTN repeat-like/Quinoprotein amine dehydrogenase"/>
    <property type="match status" value="1"/>
</dbReference>
<dbReference type="InterPro" id="IPR015919">
    <property type="entry name" value="Cadherin-like_sf"/>
</dbReference>
<sequence length="776" mass="80291">MPFLRSLHSIDDGSPAEAGEQASATGQISSDSLPKLIGLAEAAAKIGIHLDSAVLDTATANASGFWQHAATRNADTGATYAAASTDMIAGTSTTTATTLAIKSALGADPIFETRVAAAGDDVEEKGSGTISGNINDLELGYDGTTRQTVGIRFTSIDIPKGAIITSAYIQFQANEVKTGAASLLIQGDNVDDANPFTTASFNVSSLPRTSASTTWTPDPWAVVGEHGLAERTPDLSSIVQEIVNRSGWAALNDMAFLITGTGTRTADSYEYNPASAPLLHIEYLLPGPAGSPVAFNTPPDADATANQIAELAAAGTAIGITASATDPDAGSTVAYSINDARFAINASTGVITRSGTGTLDFETQSSINLTVTATSSDGSTANHTFTLAVLDSPEPVAFNTPPDANSAANQIAQNAAAGTAVGITASAKDPDAGSTVTYTIDDSRFAINSTTGVITRSSTGTLNATTEPTVTFHVKATSSDGSTDTHAFSVNVAGNQLPTSVTLEHTILTSQWSPPSPDPMDIVYISHLGTLLVADSEVDEMSIFTGKNLYQMNLNGTLAGTLTTISFSDEPAGVAYNPANHHLFFADDTGTKSVYELNPGADGRYNTSDDILTSFKTSAFGSSDPEGITYDTNRGVLYVADGTTQTIYTVAPGPNGRFDGVPSTGGDDIVTSFSARSLGTPSDESVAYDPVHDLLYIIQSRNSVAMVTPTGQLLGTLDISAAQAHKPSGLALAPSSGDPSHHMSLYITDRGVDNDSNPTENDGKVYEFQLNDWLLV</sequence>
<proteinExistence type="predicted"/>
<feature type="region of interest" description="Disordered" evidence="3">
    <location>
        <begin position="1"/>
        <end position="27"/>
    </location>
</feature>
<dbReference type="PROSITE" id="PS50268">
    <property type="entry name" value="CADHERIN_2"/>
    <property type="match status" value="1"/>
</dbReference>
<feature type="domain" description="Cadherin" evidence="4">
    <location>
        <begin position="300"/>
        <end position="404"/>
    </location>
</feature>
<keyword evidence="2" id="KW-0472">Membrane</keyword>
<evidence type="ECO:0000313" key="5">
    <source>
        <dbReference type="EMBL" id="MDX8482330.1"/>
    </source>
</evidence>
<dbReference type="Gene3D" id="2.60.40.60">
    <property type="entry name" value="Cadherins"/>
    <property type="match status" value="2"/>
</dbReference>
<dbReference type="SUPFAM" id="SSF49313">
    <property type="entry name" value="Cadherin-like"/>
    <property type="match status" value="1"/>
</dbReference>
<dbReference type="Gene3D" id="2.120.10.30">
    <property type="entry name" value="TolB, C-terminal domain"/>
    <property type="match status" value="1"/>
</dbReference>
<dbReference type="CDD" id="cd11304">
    <property type="entry name" value="Cadherin_repeat"/>
    <property type="match status" value="2"/>
</dbReference>
<name>A0ABU4Y898_9HYPH</name>
<evidence type="ECO:0000256" key="3">
    <source>
        <dbReference type="SAM" id="MobiDB-lite"/>
    </source>
</evidence>
<dbReference type="InterPro" id="IPR011044">
    <property type="entry name" value="Quino_amine_DH_bsu"/>
</dbReference>
<dbReference type="SMART" id="SM00112">
    <property type="entry name" value="CA"/>
    <property type="match status" value="2"/>
</dbReference>
<protein>
    <submittedName>
        <fullName evidence="5">RTX toxin</fullName>
    </submittedName>
</protein>
<dbReference type="EMBL" id="JAVIIW010000047">
    <property type="protein sequence ID" value="MDX8482330.1"/>
    <property type="molecule type" value="Genomic_DNA"/>
</dbReference>
<dbReference type="RefSeq" id="WP_320290428.1">
    <property type="nucleotide sequence ID" value="NZ_JAVIIW010000047.1"/>
</dbReference>
<evidence type="ECO:0000259" key="4">
    <source>
        <dbReference type="PROSITE" id="PS50268"/>
    </source>
</evidence>
<reference evidence="5 6" key="1">
    <citation type="submission" date="2023-08" db="EMBL/GenBank/DDBJ databases">
        <title>Implementing the SeqCode for naming new Mesorhizobium species isolated from Vachellia karroo root nodules.</title>
        <authorList>
            <person name="Van Lill M."/>
        </authorList>
    </citation>
    <scope>NUCLEOTIDE SEQUENCE [LARGE SCALE GENOMIC DNA]</scope>
    <source>
        <strain evidence="5 6">VK24D</strain>
    </source>
</reference>
<dbReference type="InterPro" id="IPR002126">
    <property type="entry name" value="Cadherin-like_dom"/>
</dbReference>
<keyword evidence="1" id="KW-0812">Transmembrane</keyword>
<dbReference type="PANTHER" id="PTHR24026:SF126">
    <property type="entry name" value="PROTOCADHERIN FAT 4"/>
    <property type="match status" value="1"/>
</dbReference>
<evidence type="ECO:0000313" key="6">
    <source>
        <dbReference type="Proteomes" id="UP001287059"/>
    </source>
</evidence>
<evidence type="ECO:0000256" key="1">
    <source>
        <dbReference type="ARBA" id="ARBA00022692"/>
    </source>
</evidence>
<keyword evidence="6" id="KW-1185">Reference proteome</keyword>
<dbReference type="Proteomes" id="UP001287059">
    <property type="component" value="Unassembled WGS sequence"/>
</dbReference>
<organism evidence="5 6">
    <name type="scientific">Mesorhizobium album</name>
    <dbReference type="NCBI Taxonomy" id="3072314"/>
    <lineage>
        <taxon>Bacteria</taxon>
        <taxon>Pseudomonadati</taxon>
        <taxon>Pseudomonadota</taxon>
        <taxon>Alphaproteobacteria</taxon>
        <taxon>Hyphomicrobiales</taxon>
        <taxon>Phyllobacteriaceae</taxon>
        <taxon>Mesorhizobium</taxon>
    </lineage>
</organism>
<comment type="caution">
    <text evidence="5">The sequence shown here is derived from an EMBL/GenBank/DDBJ whole genome shotgun (WGS) entry which is preliminary data.</text>
</comment>
<evidence type="ECO:0000256" key="2">
    <source>
        <dbReference type="ARBA" id="ARBA00022989"/>
    </source>
</evidence>
<dbReference type="InterPro" id="IPR011042">
    <property type="entry name" value="6-blade_b-propeller_TolB-like"/>
</dbReference>
<keyword evidence="2" id="KW-1133">Transmembrane helix</keyword>
<accession>A0ABU4Y898</accession>
<gene>
    <name evidence="5" type="ORF">RFN28_28300</name>
</gene>